<feature type="compositionally biased region" description="Basic and acidic residues" evidence="1">
    <location>
        <begin position="145"/>
        <end position="171"/>
    </location>
</feature>
<evidence type="ECO:0000313" key="3">
    <source>
        <dbReference type="EMBL" id="KAG5525040.1"/>
    </source>
</evidence>
<feature type="compositionally biased region" description="Pro residues" evidence="1">
    <location>
        <begin position="50"/>
        <end position="59"/>
    </location>
</feature>
<proteinExistence type="predicted"/>
<sequence>MNSKGTTSQSATPTANAAGTSLGPLPTAQQMPTPEPVPSPALVEQAQPIQSPPSSPPSAPALRRSQGPYVPPPALRDYVCNQVTSPEPLLPSSFGSQKGFRRLLEEDLGLEKYALDVHKRFIKQCLLECLIGGDGENGSKSSAETVEKNVDTGKGEVAESLEKEQLKEDVKVPSSEDEEKMEDSPVMGLLTGNKKTKVQTKEAQRVEKKEVPTESTMKEAIKKRVSYLIANSDTVTMAGFRRLLEEDLELDKDTLFPFKKFITEQVEKVLKSPIVSELASVTKETSAEKSDSKASKKIYSEGSSDSCESEEIEDERKSKKKVAPKKKIPKSEEPRKRKRPVKETKESSKKRGNAEAGMARFKSFQEGSMTILNDSTDKVENGTTLTVHSAFLGAWALQYDPLGDVLHPPQWAIETSCEVIGSKSDSLALLLQSAHHDEEQPTPFSLLGHRIQTEEAVWGNTFKAIIDPSYCEGYWEWLEDILSRHEQMLKKAKIYEAIYASLFSYDRLGSVMRHFCELWSPSTNTLHTAAGEMSISLWDLRALGGLPISGLIYDEAVPHADELIGVDKDNTYYLPVNCRYLFLAYHRLLTDSKKGEVKIDAWVKFWFKGKISYSKSSRKTSRNKTQRPANVNNPSGTIGEAQVRTPKQEEVFTILGVKETQKDVTHLAAFLACWLCKFVLPVGSCELIRLGVFKVAAMMARGTRFCLAVPVLASIYRGLNDIAKSSNPGKCDAVFPVHYVYAWLGEYFSTHFSSGSQPSTQRPKMIRYGGERVAKQLDEAEALDLFRKCDDLVMDRFAQREGKSKELVDDGQLSDWEMEYLISIRSGYLTLRSGSTKVIEPYSPHRFSRQFGFTQDVPGRLNVNIRICSLKNIVKHFESLVREKSHSKLRLPNRADRRAIPITKAYLKWWSYVYGDYFQSSAKHSARGKRPASPKQQVVKAKKLATAEPRTDLLTIQMNGGNHDLVKSVVPLNKTADERSSCEDRNWRHLKKKSGCGIAERVNVSFNDVDKLLEGVPSGTQPIQANQVEEGDIIHNSKDENFILLDEQSMSGESVHGPSSFDLALRQRPNHAFGTIRLPFSSNPSKLGLAAPSTVTAYDTGSAIVDARRAACLILDNSIKSILRKTPLEKLASLRPKLQKIYDEFSKFQVDYSPLQIEIEKHIQNVGNYISMRSGFANGVTLEAQVQRLADVDQRLTNALALDGQKLQRAQALSFELNGIGPKRAKLLKELELLDLQEDKLKK</sequence>
<dbReference type="EMBL" id="JACTNZ010000011">
    <property type="protein sequence ID" value="KAG5525040.1"/>
    <property type="molecule type" value="Genomic_DNA"/>
</dbReference>
<keyword evidence="4" id="KW-1185">Reference proteome</keyword>
<dbReference type="AlphaFoldDB" id="A0AAV6IB06"/>
<feature type="domain" description="Aminotransferase-like plant mobile" evidence="2">
    <location>
        <begin position="651"/>
        <end position="911"/>
    </location>
</feature>
<feature type="compositionally biased region" description="Basic and acidic residues" evidence="1">
    <location>
        <begin position="329"/>
        <end position="353"/>
    </location>
</feature>
<dbReference type="PANTHER" id="PTHR36607">
    <property type="entry name" value="1,2-DIHYDROXY-3-KETO-5-METHYLTHIOPENTENE DIOXYGENASE 4"/>
    <property type="match status" value="1"/>
</dbReference>
<dbReference type="InterPro" id="IPR019557">
    <property type="entry name" value="AminoTfrase-like_pln_mobile"/>
</dbReference>
<evidence type="ECO:0000256" key="1">
    <source>
        <dbReference type="SAM" id="MobiDB-lite"/>
    </source>
</evidence>
<feature type="region of interest" description="Disordered" evidence="1">
    <location>
        <begin position="617"/>
        <end position="639"/>
    </location>
</feature>
<dbReference type="PANTHER" id="PTHR36607:SF20">
    <property type="entry name" value="AMINOTRANSFERASE-LIKE PLANT MOBILE DOMAIN-CONTAINING PROTEIN"/>
    <property type="match status" value="1"/>
</dbReference>
<evidence type="ECO:0000259" key="2">
    <source>
        <dbReference type="Pfam" id="PF10536"/>
    </source>
</evidence>
<feature type="region of interest" description="Disordered" evidence="1">
    <location>
        <begin position="1"/>
        <end position="74"/>
    </location>
</feature>
<organism evidence="3 4">
    <name type="scientific">Rhododendron griersonianum</name>
    <dbReference type="NCBI Taxonomy" id="479676"/>
    <lineage>
        <taxon>Eukaryota</taxon>
        <taxon>Viridiplantae</taxon>
        <taxon>Streptophyta</taxon>
        <taxon>Embryophyta</taxon>
        <taxon>Tracheophyta</taxon>
        <taxon>Spermatophyta</taxon>
        <taxon>Magnoliopsida</taxon>
        <taxon>eudicotyledons</taxon>
        <taxon>Gunneridae</taxon>
        <taxon>Pentapetalae</taxon>
        <taxon>asterids</taxon>
        <taxon>Ericales</taxon>
        <taxon>Ericaceae</taxon>
        <taxon>Ericoideae</taxon>
        <taxon>Rhodoreae</taxon>
        <taxon>Rhododendron</taxon>
    </lineage>
</organism>
<feature type="compositionally biased region" description="Basic residues" evidence="1">
    <location>
        <begin position="318"/>
        <end position="328"/>
    </location>
</feature>
<evidence type="ECO:0000313" key="4">
    <source>
        <dbReference type="Proteomes" id="UP000823749"/>
    </source>
</evidence>
<dbReference type="Pfam" id="PF10536">
    <property type="entry name" value="PMD"/>
    <property type="match status" value="1"/>
</dbReference>
<dbReference type="Proteomes" id="UP000823749">
    <property type="component" value="Chromosome 11"/>
</dbReference>
<feature type="region of interest" description="Disordered" evidence="1">
    <location>
        <begin position="279"/>
        <end position="360"/>
    </location>
</feature>
<feature type="region of interest" description="Disordered" evidence="1">
    <location>
        <begin position="134"/>
        <end position="184"/>
    </location>
</feature>
<name>A0AAV6IB06_9ERIC</name>
<feature type="compositionally biased region" description="Polar residues" evidence="1">
    <location>
        <begin position="1"/>
        <end position="19"/>
    </location>
</feature>
<feature type="compositionally biased region" description="Polar residues" evidence="1">
    <location>
        <begin position="626"/>
        <end position="636"/>
    </location>
</feature>
<feature type="compositionally biased region" description="Basic and acidic residues" evidence="1">
    <location>
        <begin position="285"/>
        <end position="294"/>
    </location>
</feature>
<protein>
    <recommendedName>
        <fullName evidence="2">Aminotransferase-like plant mobile domain-containing protein</fullName>
    </recommendedName>
</protein>
<comment type="caution">
    <text evidence="3">The sequence shown here is derived from an EMBL/GenBank/DDBJ whole genome shotgun (WGS) entry which is preliminary data.</text>
</comment>
<accession>A0AAV6IB06</accession>
<gene>
    <name evidence="3" type="ORF">RHGRI_031656</name>
</gene>
<reference evidence="3" key="1">
    <citation type="submission" date="2020-08" db="EMBL/GenBank/DDBJ databases">
        <title>Plant Genome Project.</title>
        <authorList>
            <person name="Zhang R.-G."/>
        </authorList>
    </citation>
    <scope>NUCLEOTIDE SEQUENCE</scope>
    <source>
        <strain evidence="3">WSP0</strain>
        <tissue evidence="3">Leaf</tissue>
    </source>
</reference>